<evidence type="ECO:0000256" key="2">
    <source>
        <dbReference type="SAM" id="MobiDB-lite"/>
    </source>
</evidence>
<evidence type="ECO:0000256" key="1">
    <source>
        <dbReference type="ARBA" id="ARBA00009078"/>
    </source>
</evidence>
<comment type="similarity">
    <text evidence="1">Belongs to the LTV1 family.</text>
</comment>
<comment type="caution">
    <text evidence="3">The sequence shown here is derived from an EMBL/GenBank/DDBJ whole genome shotgun (WGS) entry which is preliminary data.</text>
</comment>
<protein>
    <submittedName>
        <fullName evidence="3">Low temperature viability protein-domain-containing protein</fullName>
    </submittedName>
</protein>
<proteinExistence type="inferred from homology"/>
<gene>
    <name evidence="3" type="ORF">JVT61DRAFT_5191</name>
</gene>
<feature type="region of interest" description="Disordered" evidence="2">
    <location>
        <begin position="213"/>
        <end position="298"/>
    </location>
</feature>
<feature type="compositionally biased region" description="Low complexity" evidence="2">
    <location>
        <begin position="333"/>
        <end position="344"/>
    </location>
</feature>
<evidence type="ECO:0000313" key="4">
    <source>
        <dbReference type="Proteomes" id="UP000683000"/>
    </source>
</evidence>
<feature type="compositionally biased region" description="Polar residues" evidence="2">
    <location>
        <begin position="557"/>
        <end position="570"/>
    </location>
</feature>
<dbReference type="PANTHER" id="PTHR21531:SF0">
    <property type="entry name" value="PROTEIN LTV1 HOMOLOG"/>
    <property type="match status" value="1"/>
</dbReference>
<feature type="region of interest" description="Disordered" evidence="2">
    <location>
        <begin position="107"/>
        <end position="142"/>
    </location>
</feature>
<dbReference type="GO" id="GO:0005634">
    <property type="term" value="C:nucleus"/>
    <property type="evidence" value="ECO:0007669"/>
    <property type="project" value="TreeGrafter"/>
</dbReference>
<dbReference type="OrthoDB" id="5852896at2759"/>
<feature type="region of interest" description="Disordered" evidence="2">
    <location>
        <begin position="513"/>
        <end position="570"/>
    </location>
</feature>
<dbReference type="AlphaFoldDB" id="A0A8I2Z168"/>
<feature type="compositionally biased region" description="Low complexity" evidence="2">
    <location>
        <begin position="289"/>
        <end position="298"/>
    </location>
</feature>
<reference evidence="3" key="1">
    <citation type="submission" date="2021-03" db="EMBL/GenBank/DDBJ databases">
        <title>Evolutionary innovations through gain and loss of genes in the ectomycorrhizal Boletales.</title>
        <authorList>
            <person name="Wu G."/>
            <person name="Miyauchi S."/>
            <person name="Morin E."/>
            <person name="Yang Z.-L."/>
            <person name="Xu J."/>
            <person name="Martin F.M."/>
        </authorList>
    </citation>
    <scope>NUCLEOTIDE SEQUENCE</scope>
    <source>
        <strain evidence="3">BR01</strain>
    </source>
</reference>
<dbReference type="EMBL" id="JAGFBS010000002">
    <property type="protein sequence ID" value="KAG6380807.1"/>
    <property type="molecule type" value="Genomic_DNA"/>
</dbReference>
<dbReference type="GO" id="GO:0030688">
    <property type="term" value="C:preribosome, small subunit precursor"/>
    <property type="evidence" value="ECO:0007669"/>
    <property type="project" value="TreeGrafter"/>
</dbReference>
<dbReference type="PANTHER" id="PTHR21531">
    <property type="entry name" value="LOW-TEMPERATURE VIABILITY PROTEIN LTV1-RELATED"/>
    <property type="match status" value="1"/>
</dbReference>
<feature type="compositionally biased region" description="Basic and acidic residues" evidence="2">
    <location>
        <begin position="236"/>
        <end position="245"/>
    </location>
</feature>
<dbReference type="Pfam" id="PF04180">
    <property type="entry name" value="LTV"/>
    <property type="match status" value="1"/>
</dbReference>
<dbReference type="GO" id="GO:0042274">
    <property type="term" value="P:ribosomal small subunit biogenesis"/>
    <property type="evidence" value="ECO:0007669"/>
    <property type="project" value="InterPro"/>
</dbReference>
<dbReference type="GO" id="GO:0000056">
    <property type="term" value="P:ribosomal small subunit export from nucleus"/>
    <property type="evidence" value="ECO:0007669"/>
    <property type="project" value="TreeGrafter"/>
</dbReference>
<sequence length="570" mass="63956">MPQKSVFRQPGAKHFQLVHRSQRDPLIHDPDASQHVLKAFVRRNDKKGKTRADLEADLAPEVIEHDIRANVGEAALYGIYFDDTEYDYMQHLRAVGTEEEGVESILIDAPHSQYKSRSKGKAKANSDSPLDGLPAEAFPSKTEMPRNFETQEAIPSSIAGLQPDMDSHLRQALEALEDVAFVDDGADDDFFTELVHGGERDDDEEEVDYEFYEYGPPEAGNDQGEQGGEDGGWEARFAKFRKDQKNAPPPPDSDEDSDVDSDGGDTIGNLPKLPVIGGKRRRKGTSDASGYSMSSSSMYRTEALLTLDERFDQLMAKEYGSDEDALDHDELETTSTSSSLSSSSAPDLITSREDYTEMVDQFMDKYELLGRKLKPVLAGESGADKLEMLRRGLGQDERVRVITIEADGDEVLDDEELFRAYNANEKEDRWDCETILTTYSNLENHPRIIRARSSQPVPKIRVDSRTGLPSVANDVIKGTVEDEQVKRGMQVNELRWSGAHFCYFQVVKPAISRPRDESKEDKKARKQAVKVGRQARRADKKTTREQFNLETKHQAQGLANTTKLSSIRKL</sequence>
<keyword evidence="4" id="KW-1185">Reference proteome</keyword>
<feature type="compositionally biased region" description="Acidic residues" evidence="2">
    <location>
        <begin position="321"/>
        <end position="332"/>
    </location>
</feature>
<feature type="compositionally biased region" description="Basic and acidic residues" evidence="2">
    <location>
        <begin position="513"/>
        <end position="523"/>
    </location>
</feature>
<dbReference type="Proteomes" id="UP000683000">
    <property type="component" value="Unassembled WGS sequence"/>
</dbReference>
<name>A0A8I2Z168_9AGAM</name>
<feature type="compositionally biased region" description="Acidic residues" evidence="2">
    <location>
        <begin position="252"/>
        <end position="263"/>
    </location>
</feature>
<dbReference type="GO" id="GO:0005829">
    <property type="term" value="C:cytosol"/>
    <property type="evidence" value="ECO:0007669"/>
    <property type="project" value="TreeGrafter"/>
</dbReference>
<organism evidence="3 4">
    <name type="scientific">Boletus reticuloceps</name>
    <dbReference type="NCBI Taxonomy" id="495285"/>
    <lineage>
        <taxon>Eukaryota</taxon>
        <taxon>Fungi</taxon>
        <taxon>Dikarya</taxon>
        <taxon>Basidiomycota</taxon>
        <taxon>Agaricomycotina</taxon>
        <taxon>Agaricomycetes</taxon>
        <taxon>Agaricomycetidae</taxon>
        <taxon>Boletales</taxon>
        <taxon>Boletineae</taxon>
        <taxon>Boletaceae</taxon>
        <taxon>Boletoideae</taxon>
        <taxon>Boletus</taxon>
    </lineage>
</organism>
<feature type="region of interest" description="Disordered" evidence="2">
    <location>
        <begin position="321"/>
        <end position="347"/>
    </location>
</feature>
<dbReference type="InterPro" id="IPR007307">
    <property type="entry name" value="Ltv1"/>
</dbReference>
<evidence type="ECO:0000313" key="3">
    <source>
        <dbReference type="EMBL" id="KAG6380807.1"/>
    </source>
</evidence>
<feature type="compositionally biased region" description="Basic residues" evidence="2">
    <location>
        <begin position="524"/>
        <end position="535"/>
    </location>
</feature>
<accession>A0A8I2Z168</accession>